<dbReference type="InterPro" id="IPR002553">
    <property type="entry name" value="Clathrin/coatomer_adapt-like_N"/>
</dbReference>
<keyword evidence="5" id="KW-0254">Endocytosis</keyword>
<feature type="binding site" evidence="6">
    <location>
        <begin position="48"/>
        <end position="52"/>
    </location>
    <ligand>
        <name>a 1,2-diacyl-sn-glycero-3-phospho-(1D-myo-inositol-3,4,5-trisphosphate)</name>
        <dbReference type="ChEBI" id="CHEBI:57836"/>
    </ligand>
</feature>
<dbReference type="Gene3D" id="1.25.10.10">
    <property type="entry name" value="Leucine-rich Repeat Variant"/>
    <property type="match status" value="1"/>
</dbReference>
<evidence type="ECO:0000313" key="9">
    <source>
        <dbReference type="EMBL" id="WFD17084.1"/>
    </source>
</evidence>
<accession>A0AAJ5Z345</accession>
<evidence type="ECO:0000256" key="4">
    <source>
        <dbReference type="ARBA" id="ARBA00023136"/>
    </source>
</evidence>
<dbReference type="Pfam" id="PF02296">
    <property type="entry name" value="Alpha_adaptin_C"/>
    <property type="match status" value="1"/>
</dbReference>
<dbReference type="SUPFAM" id="SSF55711">
    <property type="entry name" value="Subdomain of clathrin and coatomer appendage domain"/>
    <property type="match status" value="1"/>
</dbReference>
<dbReference type="InterPro" id="IPR009028">
    <property type="entry name" value="Coatomer/calthrin_app_sub_C"/>
</dbReference>
<feature type="domain" description="Clathrin/coatomer adaptor adaptin-like N-terminal" evidence="7">
    <location>
        <begin position="22"/>
        <end position="578"/>
    </location>
</feature>
<evidence type="ECO:0000256" key="6">
    <source>
        <dbReference type="PIRSR" id="PIRSR037091-1"/>
    </source>
</evidence>
<dbReference type="PANTHER" id="PTHR22780">
    <property type="entry name" value="ADAPTIN, ALPHA/GAMMA/EPSILON"/>
    <property type="match status" value="1"/>
</dbReference>
<reference evidence="9 10" key="1">
    <citation type="submission" date="2023-03" db="EMBL/GenBank/DDBJ databases">
        <title>Mating type loci evolution in Malassezia.</title>
        <authorList>
            <person name="Coelho M.A."/>
        </authorList>
    </citation>
    <scope>NUCLEOTIDE SEQUENCE [LARGE SCALE GENOMIC DNA]</scope>
    <source>
        <strain evidence="9 10">CBS 13387</strain>
    </source>
</reference>
<dbReference type="EMBL" id="CP119921">
    <property type="protein sequence ID" value="WFD17084.1"/>
    <property type="molecule type" value="Genomic_DNA"/>
</dbReference>
<feature type="binding site" evidence="6">
    <location>
        <position position="34"/>
    </location>
    <ligand>
        <name>a 1,2-diacyl-sn-glycero-3-phospho-(1D-myo-inositol-3,4,5-trisphosphate)</name>
        <dbReference type="ChEBI" id="CHEBI:57836"/>
    </ligand>
</feature>
<keyword evidence="2 5" id="KW-0813">Transport</keyword>
<evidence type="ECO:0000256" key="5">
    <source>
        <dbReference type="PIRNR" id="PIRNR037091"/>
    </source>
</evidence>
<dbReference type="GO" id="GO:0072583">
    <property type="term" value="P:clathrin-dependent endocytosis"/>
    <property type="evidence" value="ECO:0007669"/>
    <property type="project" value="InterPro"/>
</dbReference>
<dbReference type="InterPro" id="IPR012295">
    <property type="entry name" value="TBP_dom_sf"/>
</dbReference>
<organism evidence="9 10">
    <name type="scientific">Malassezia arunalokei</name>
    <dbReference type="NCBI Taxonomy" id="1514897"/>
    <lineage>
        <taxon>Eukaryota</taxon>
        <taxon>Fungi</taxon>
        <taxon>Dikarya</taxon>
        <taxon>Basidiomycota</taxon>
        <taxon>Ustilaginomycotina</taxon>
        <taxon>Malasseziomycetes</taxon>
        <taxon>Malasseziales</taxon>
        <taxon>Malasseziaceae</taxon>
        <taxon>Malassezia</taxon>
    </lineage>
</organism>
<dbReference type="Gene3D" id="2.60.40.1230">
    <property type="match status" value="1"/>
</dbReference>
<comment type="subcellular location">
    <subcellularLocation>
        <location evidence="1">Endomembrane system</location>
        <topology evidence="1">Peripheral membrane protein</topology>
    </subcellularLocation>
    <subcellularLocation>
        <location evidence="5">Membrane</location>
        <location evidence="5">Coated pit</location>
    </subcellularLocation>
</comment>
<comment type="similarity">
    <text evidence="5">Belongs to the adaptor complexes large subunit family.</text>
</comment>
<dbReference type="InterPro" id="IPR050840">
    <property type="entry name" value="Adaptor_Complx_Large_Subunit"/>
</dbReference>
<evidence type="ECO:0000259" key="8">
    <source>
        <dbReference type="Pfam" id="PF02296"/>
    </source>
</evidence>
<dbReference type="PIRSF" id="PIRSF037091">
    <property type="entry name" value="AP2_complex_alpha"/>
    <property type="match status" value="1"/>
</dbReference>
<evidence type="ECO:0000256" key="1">
    <source>
        <dbReference type="ARBA" id="ARBA00004184"/>
    </source>
</evidence>
<dbReference type="Proteomes" id="UP001217582">
    <property type="component" value="Chromosome 6"/>
</dbReference>
<evidence type="ECO:0000259" key="7">
    <source>
        <dbReference type="Pfam" id="PF01602"/>
    </source>
</evidence>
<dbReference type="InterPro" id="IPR003164">
    <property type="entry name" value="Clathrin_a-adaptin_app_sub_C"/>
</dbReference>
<dbReference type="SUPFAM" id="SSF48371">
    <property type="entry name" value="ARM repeat"/>
    <property type="match status" value="1"/>
</dbReference>
<dbReference type="AlphaFoldDB" id="A0AAJ5Z345"/>
<keyword evidence="4 5" id="KW-0472">Membrane</keyword>
<keyword evidence="5" id="KW-0168">Coated pit</keyword>
<dbReference type="InterPro" id="IPR017104">
    <property type="entry name" value="AP2_complex_asu"/>
</dbReference>
<evidence type="ECO:0000256" key="2">
    <source>
        <dbReference type="ARBA" id="ARBA00022448"/>
    </source>
</evidence>
<dbReference type="Gene3D" id="3.30.310.10">
    <property type="entry name" value="TATA-Binding Protein"/>
    <property type="match status" value="1"/>
</dbReference>
<dbReference type="GO" id="GO:0030122">
    <property type="term" value="C:AP-2 adaptor complex"/>
    <property type="evidence" value="ECO:0007669"/>
    <property type="project" value="InterPro"/>
</dbReference>
<keyword evidence="10" id="KW-1185">Reference proteome</keyword>
<dbReference type="InterPro" id="IPR011989">
    <property type="entry name" value="ARM-like"/>
</dbReference>
<feature type="domain" description="Clathrin adaptor alpha-adaptin appendage C-terminal subdomain" evidence="8">
    <location>
        <begin position="843"/>
        <end position="944"/>
    </location>
</feature>
<dbReference type="Pfam" id="PF01602">
    <property type="entry name" value="Adaptin_N"/>
    <property type="match status" value="1"/>
</dbReference>
<feature type="binding site" evidence="6">
    <location>
        <begin position="2"/>
        <end position="3"/>
    </location>
    <ligand>
        <name>a 1,2-diacyl-sn-glycero-3-phospho-(1D-myo-inositol-3,4,5-trisphosphate)</name>
        <dbReference type="ChEBI" id="CHEBI:57836"/>
    </ligand>
</feature>
<dbReference type="GO" id="GO:0035615">
    <property type="term" value="F:clathrin adaptor activity"/>
    <property type="evidence" value="ECO:0007669"/>
    <property type="project" value="InterPro"/>
</dbReference>
<evidence type="ECO:0000313" key="10">
    <source>
        <dbReference type="Proteomes" id="UP001217582"/>
    </source>
</evidence>
<feature type="binding site" evidence="6">
    <location>
        <position position="44"/>
    </location>
    <ligand>
        <name>a 1,2-diacyl-sn-glycero-3-phospho-(1D-myo-inositol-3,4,5-trisphosphate)</name>
        <dbReference type="ChEBI" id="CHEBI:57836"/>
    </ligand>
</feature>
<proteinExistence type="inferred from homology"/>
<comment type="function">
    <text evidence="5">Adaptins are components of the adaptor complexes which link clathrin to receptors in coated vesicles. Clathrin-associated protein complexes are believed to interact with the cytoplasmic tails of membrane proteins, leading to their selection and concentration.</text>
</comment>
<dbReference type="GO" id="GO:0006886">
    <property type="term" value="P:intracellular protein transport"/>
    <property type="evidence" value="ECO:0007669"/>
    <property type="project" value="UniProtKB-UniRule"/>
</dbReference>
<evidence type="ECO:0000256" key="3">
    <source>
        <dbReference type="ARBA" id="ARBA00022927"/>
    </source>
</evidence>
<sequence>MRGLSRYITELETCQSHEAQNEIVRREMEHVRSKLTHASKSDGYEMKKSMAKVLFTHLQGYPVDQSYLEPLSLMSSSKYSEKQMGYLALSIMLRDRSDIPAMVLPIMRKDLASLNESDTCLALQLVSGMSMPNLAKALGEEVLKLLISPTSSVHVRKKAALTALAFFRLDPLFVDLAAWVDRLAVLLLHRHHGLAQCVSSLATALVQHAPWEYPMFYRPAVEQLCQIQLEKDHRLEYMYHRVPAPWLQVQLLALLRVYPEVPKEARGEEAKLQNVFASIWKRDALHTMTADVHESNALYAVQLEAIRLAVHLDPSSYVVTRSAAEVGRLLTSPQSNVRYLTMEVMTLLAHDMPSLQPLQTHSDMIFLSLSDKDISVRRRALDLLYAICDRTNVRDIVQRLLDYLRVAETSLRQDMTFKISLLAEQHASDSTWYIDTTLELFHLAGRHVDDIVWHRIVRVVTNHPKVHEYAAQRIMVYMQQALCYETLVKLGAYLLGEYGFLISDQAGCRPLDQFQSIHRHMASCSPGTQSMCMSTYAKWASVYPDMQDLLLDVLQRHMHVLDVETRQRAAEYAMLIQLQRQGHVDLQDVLDELPPFNATQFRGTQAPANDLFKTNRRISAIPVVSSVRRGEARRASRMPDILPDPDVPSASVVTSPGLFSSDVSVDLVDLQSLRVDSPSLDPASEQHPWASASDVTGPQSPLLEHAYHEPAAPFPMSSAQHIYLDLPFMQLFAHQGTLFEGHGGRLEYERQNTGDASVTVTLHIHNTDVLRALHVSDIEVQTSIEAHVTHPDRVDPQGSATCSIELVCHEPFDESPQMDMTWHREADDRHVLHVVLPVSLVTFLRPWTMDRTTFFAHWHAMRSQPDQQAQRVCRYAHMNDRVFYAAGLAVLAGVDARPQNVVAAGRLPDAIPVLVRWEPSPETHLARLTVRASHAVAAQAIHNMVLRYMDLM</sequence>
<keyword evidence="3 5" id="KW-0653">Protein transport</keyword>
<dbReference type="InterPro" id="IPR016024">
    <property type="entry name" value="ARM-type_fold"/>
</dbReference>
<name>A0AAJ5Z345_9BASI</name>
<protein>
    <recommendedName>
        <fullName evidence="5">AP-2 complex subunit alpha</fullName>
    </recommendedName>
</protein>
<gene>
    <name evidence="9" type="ORF">MARU1_003131</name>
</gene>